<organism evidence="16 17">
    <name type="scientific">Trachymyrmex septentrionalis</name>
    <dbReference type="NCBI Taxonomy" id="34720"/>
    <lineage>
        <taxon>Eukaryota</taxon>
        <taxon>Metazoa</taxon>
        <taxon>Ecdysozoa</taxon>
        <taxon>Arthropoda</taxon>
        <taxon>Hexapoda</taxon>
        <taxon>Insecta</taxon>
        <taxon>Pterygota</taxon>
        <taxon>Neoptera</taxon>
        <taxon>Endopterygota</taxon>
        <taxon>Hymenoptera</taxon>
        <taxon>Apocrita</taxon>
        <taxon>Aculeata</taxon>
        <taxon>Formicoidea</taxon>
        <taxon>Formicidae</taxon>
        <taxon>Myrmicinae</taxon>
        <taxon>Trachymyrmex</taxon>
    </lineage>
</organism>
<evidence type="ECO:0000313" key="17">
    <source>
        <dbReference type="Proteomes" id="UP000078541"/>
    </source>
</evidence>
<dbReference type="PROSITE" id="PS51885">
    <property type="entry name" value="NEPRILYSIN"/>
    <property type="match status" value="1"/>
</dbReference>
<dbReference type="GO" id="GO:0005886">
    <property type="term" value="C:plasma membrane"/>
    <property type="evidence" value="ECO:0007669"/>
    <property type="project" value="UniProtKB-SubCell"/>
</dbReference>
<name>A0A195FJ33_9HYME</name>
<feature type="transmembrane region" description="Helical" evidence="13">
    <location>
        <begin position="51"/>
        <end position="69"/>
    </location>
</feature>
<evidence type="ECO:0000256" key="6">
    <source>
        <dbReference type="ARBA" id="ARBA00022801"/>
    </source>
</evidence>
<dbReference type="Gene3D" id="1.10.1380.10">
    <property type="entry name" value="Neutral endopeptidase , domain2"/>
    <property type="match status" value="1"/>
</dbReference>
<evidence type="ECO:0000256" key="7">
    <source>
        <dbReference type="ARBA" id="ARBA00022833"/>
    </source>
</evidence>
<dbReference type="PRINTS" id="PR00786">
    <property type="entry name" value="NEPRILYSIN"/>
</dbReference>
<keyword evidence="13" id="KW-0472">Membrane</keyword>
<dbReference type="FunFam" id="3.40.390.10:FF:000076">
    <property type="entry name" value="membrane metallo-endopeptidase-like 1"/>
    <property type="match status" value="1"/>
</dbReference>
<keyword evidence="4" id="KW-0645">Protease</keyword>
<evidence type="ECO:0000256" key="4">
    <source>
        <dbReference type="ARBA" id="ARBA00022670"/>
    </source>
</evidence>
<dbReference type="GO" id="GO:0016485">
    <property type="term" value="P:protein processing"/>
    <property type="evidence" value="ECO:0007669"/>
    <property type="project" value="TreeGrafter"/>
</dbReference>
<keyword evidence="17" id="KW-1185">Reference proteome</keyword>
<dbReference type="InterPro" id="IPR000718">
    <property type="entry name" value="Peptidase_M13"/>
</dbReference>
<evidence type="ECO:0000256" key="3">
    <source>
        <dbReference type="ARBA" id="ARBA00007357"/>
    </source>
</evidence>
<dbReference type="PANTHER" id="PTHR11733:SF238">
    <property type="entry name" value="FI07649P-RELATED"/>
    <property type="match status" value="1"/>
</dbReference>
<dbReference type="GO" id="GO:0004222">
    <property type="term" value="F:metalloendopeptidase activity"/>
    <property type="evidence" value="ECO:0007669"/>
    <property type="project" value="InterPro"/>
</dbReference>
<dbReference type="CDD" id="cd08662">
    <property type="entry name" value="M13"/>
    <property type="match status" value="1"/>
</dbReference>
<evidence type="ECO:0000256" key="2">
    <source>
        <dbReference type="ARBA" id="ARBA00004401"/>
    </source>
</evidence>
<proteinExistence type="inferred from homology"/>
<feature type="region of interest" description="Disordered" evidence="12">
    <location>
        <begin position="136"/>
        <end position="175"/>
    </location>
</feature>
<dbReference type="STRING" id="34720.A0A195FJ33"/>
<evidence type="ECO:0000256" key="5">
    <source>
        <dbReference type="ARBA" id="ARBA00022723"/>
    </source>
</evidence>
<evidence type="ECO:0000256" key="12">
    <source>
        <dbReference type="SAM" id="MobiDB-lite"/>
    </source>
</evidence>
<accession>A0A195FJ33</accession>
<evidence type="ECO:0000256" key="10">
    <source>
        <dbReference type="ARBA" id="ARBA00023157"/>
    </source>
</evidence>
<sequence length="934" mass="107937">MQSGSNLNQFSDDDFFSSGPCPSCRLAINKETGRLKWCTGGSEARRFRVKLMLLIPAVLLPITIVFIALSRFQVTTKTSDSHAVSIYEQQEQDKEKIEDDVFWSTSRNDVERTAEEAEEEDRFLLPDMKTSYVPVDTHPPFQSQSPHRRKRDIDGENYTRDGFKLDNRATSSSHAHARLANGKLAESLLREKSDRKSGMAESSFSASDNVRLYDKIKVYKKKFSIYIEKEMMPFNNSFANVGVEKRLKEGESARIQEEDSYSIFINKTWLSMADGHIAIKNDEMPDLRTFWKGEGNKKSIREAQARIMLKYMDKSVDPCQDFYQYACGNWAKRNPIPKDKAGYDTFEMVRESLDSVLRELLEDPISHVDEIDSDDATVKAKHLFQSCMNYEILEQRMERPLIRLLDQLGGWPILKPNWDPDKFDWLRLTAQLRLYNNEVLISEWVGPDIKNSDKYVIQFDQTSLGLPTKDYFLQPSNAIYLKAYKDYLMGIAILLGASSDNATIDVEELIEFETQLASITSSPDERRNSSELYQRMSVGKLRALVPQIDWCLYLSIVLARPIHFFEPVVVFALQYIQDLVVLLSKTQPRTVANYLLWRFVRHRVNNLDDRFQQVKQKFYYILFGREQAPSRWKNCVTQVNSNMDMAVGSMFVKKYFDKNILRFSTISKRKRETGYLFSIKYVVIRPDKYFENTLNILQHLTRVEQAHLGNTVNKTLWNTNTAPAVVNAYYSRNKNQIMFPAGILQPPFYHRFFPRSLNYGGIGVVIGHEITHGFDDKGRLFDKDGNLYRWWKDEAVDGFHRRAQCLIDQYANYTVTEVGMQIDGVNTQGENIADNGGIKQAFRAYERWLRSNEEEDETLPGMTMTGKQLFFLNFAQVWCGSMRPEATRNKLKTSLHSPGRFRVIGTLSNSKDFAQVFNCPLGSPMNPVSKCSVW</sequence>
<evidence type="ECO:0000259" key="14">
    <source>
        <dbReference type="Pfam" id="PF01431"/>
    </source>
</evidence>
<protein>
    <submittedName>
        <fullName evidence="16">Endothelin-converting enzyme 1</fullName>
    </submittedName>
</protein>
<keyword evidence="13" id="KW-0812">Transmembrane</keyword>
<dbReference type="EMBL" id="KQ981560">
    <property type="protein sequence ID" value="KYN39994.1"/>
    <property type="molecule type" value="Genomic_DNA"/>
</dbReference>
<comment type="cofactor">
    <cofactor evidence="1">
        <name>Zn(2+)</name>
        <dbReference type="ChEBI" id="CHEBI:29105"/>
    </cofactor>
</comment>
<dbReference type="AlphaFoldDB" id="A0A195FJ33"/>
<keyword evidence="10" id="KW-1015">Disulfide bond</keyword>
<keyword evidence="9" id="KW-0482">Metalloprotease</keyword>
<evidence type="ECO:0000256" key="13">
    <source>
        <dbReference type="SAM" id="Phobius"/>
    </source>
</evidence>
<evidence type="ECO:0000256" key="1">
    <source>
        <dbReference type="ARBA" id="ARBA00001947"/>
    </source>
</evidence>
<keyword evidence="13" id="KW-1133">Transmembrane helix</keyword>
<keyword evidence="5" id="KW-0479">Metal-binding</keyword>
<feature type="domain" description="Peptidase M13 N-terminal" evidence="15">
    <location>
        <begin position="318"/>
        <end position="659"/>
    </location>
</feature>
<feature type="domain" description="Peptidase M13 C-terminal" evidence="14">
    <location>
        <begin position="727"/>
        <end position="933"/>
    </location>
</feature>
<evidence type="ECO:0000259" key="15">
    <source>
        <dbReference type="Pfam" id="PF05649"/>
    </source>
</evidence>
<dbReference type="GO" id="GO:0046872">
    <property type="term" value="F:metal ion binding"/>
    <property type="evidence" value="ECO:0007669"/>
    <property type="project" value="UniProtKB-KW"/>
</dbReference>
<evidence type="ECO:0000256" key="9">
    <source>
        <dbReference type="ARBA" id="ARBA00023049"/>
    </source>
</evidence>
<evidence type="ECO:0000313" key="16">
    <source>
        <dbReference type="EMBL" id="KYN39994.1"/>
    </source>
</evidence>
<dbReference type="InterPro" id="IPR018497">
    <property type="entry name" value="Peptidase_M13_C"/>
</dbReference>
<dbReference type="Gene3D" id="3.40.390.10">
    <property type="entry name" value="Collagenase (Catalytic Domain)"/>
    <property type="match status" value="1"/>
</dbReference>
<dbReference type="InterPro" id="IPR008753">
    <property type="entry name" value="Peptidase_M13_N"/>
</dbReference>
<keyword evidence="8" id="KW-0735">Signal-anchor</keyword>
<dbReference type="Pfam" id="PF01431">
    <property type="entry name" value="Peptidase_M13"/>
    <property type="match status" value="1"/>
</dbReference>
<comment type="similarity">
    <text evidence="3">Belongs to the peptidase M13 family.</text>
</comment>
<comment type="subcellular location">
    <subcellularLocation>
        <location evidence="2">Cell membrane</location>
        <topology evidence="2">Single-pass type II membrane protein</topology>
    </subcellularLocation>
</comment>
<evidence type="ECO:0000256" key="11">
    <source>
        <dbReference type="ARBA" id="ARBA00023180"/>
    </source>
</evidence>
<dbReference type="InterPro" id="IPR024079">
    <property type="entry name" value="MetalloPept_cat_dom_sf"/>
</dbReference>
<feature type="compositionally biased region" description="Basic and acidic residues" evidence="12">
    <location>
        <begin position="151"/>
        <end position="167"/>
    </location>
</feature>
<dbReference type="SUPFAM" id="SSF55486">
    <property type="entry name" value="Metalloproteases ('zincins'), catalytic domain"/>
    <property type="match status" value="1"/>
</dbReference>
<gene>
    <name evidence="16" type="ORF">ALC56_05762</name>
</gene>
<evidence type="ECO:0000256" key="8">
    <source>
        <dbReference type="ARBA" id="ARBA00022968"/>
    </source>
</evidence>
<dbReference type="Proteomes" id="UP000078541">
    <property type="component" value="Unassembled WGS sequence"/>
</dbReference>
<dbReference type="PANTHER" id="PTHR11733">
    <property type="entry name" value="ZINC METALLOPROTEASE FAMILY M13 NEPRILYSIN-RELATED"/>
    <property type="match status" value="1"/>
</dbReference>
<dbReference type="Pfam" id="PF05649">
    <property type="entry name" value="Peptidase_M13_N"/>
    <property type="match status" value="1"/>
</dbReference>
<reference evidence="16 17" key="1">
    <citation type="submission" date="2016-03" db="EMBL/GenBank/DDBJ databases">
        <title>Trachymyrmex septentrionalis WGS genome.</title>
        <authorList>
            <person name="Nygaard S."/>
            <person name="Hu H."/>
            <person name="Boomsma J."/>
            <person name="Zhang G."/>
        </authorList>
    </citation>
    <scope>NUCLEOTIDE SEQUENCE [LARGE SCALE GENOMIC DNA]</scope>
    <source>
        <strain evidence="16">Tsep2-gDNA-1</strain>
        <tissue evidence="16">Whole body</tissue>
    </source>
</reference>
<keyword evidence="6" id="KW-0378">Hydrolase</keyword>
<keyword evidence="7" id="KW-0862">Zinc</keyword>
<dbReference type="InterPro" id="IPR042089">
    <property type="entry name" value="Peptidase_M13_dom_2"/>
</dbReference>
<keyword evidence="11" id="KW-0325">Glycoprotein</keyword>